<keyword evidence="1" id="KW-0812">Transmembrane</keyword>
<dbReference type="EMBL" id="JACATZ010000001">
    <property type="protein sequence ID" value="NWJ44928.1"/>
    <property type="molecule type" value="Genomic_DNA"/>
</dbReference>
<dbReference type="Pfam" id="PF20539">
    <property type="entry name" value="DUF6754"/>
    <property type="match status" value="1"/>
</dbReference>
<reference evidence="3 5" key="1">
    <citation type="submission" date="2020-06" db="EMBL/GenBank/DDBJ databases">
        <title>Anoxygenic phototrophic Chloroflexota member uses a Type I reaction center.</title>
        <authorList>
            <person name="Tsuji J.M."/>
            <person name="Shaw N.A."/>
            <person name="Nagashima S."/>
            <person name="Venkiteswaran J."/>
            <person name="Schiff S.L."/>
            <person name="Hanada S."/>
            <person name="Tank M."/>
            <person name="Neufeld J.D."/>
        </authorList>
    </citation>
    <scope>NUCLEOTIDE SEQUENCE [LARGE SCALE GENOMIC DNA]</scope>
    <source>
        <strain evidence="3">L227-S17</strain>
    </source>
</reference>
<dbReference type="RefSeq" id="WP_341468703.1">
    <property type="nucleotide sequence ID" value="NZ_CP128399.1"/>
</dbReference>
<evidence type="ECO:0000313" key="3">
    <source>
        <dbReference type="EMBL" id="NWJ44928.1"/>
    </source>
</evidence>
<evidence type="ECO:0000313" key="6">
    <source>
        <dbReference type="Proteomes" id="UP001431572"/>
    </source>
</evidence>
<gene>
    <name evidence="3" type="ORF">HXX08_03530</name>
    <name evidence="4" type="ORF">OZ401_000055</name>
</gene>
<keyword evidence="1" id="KW-0472">Membrane</keyword>
<keyword evidence="1" id="KW-1133">Transmembrane helix</keyword>
<sequence>MAGLSGGTLLSIVIILVFVILYFYIWAQLERKRTVNLRPLTGLNRLRLMVQRTVETGSKVHFSVGNGGLEGEAGTAETLSGISALSSVQQVAARSKGNVITTTNDSITYLMAAATSDAEYVQAGRLQDYKPDQTRFITQQQSAAFAAGLASIIAEPNISGSALIGRIGPEYLLVGDTANRRDIPQVVGTTSTQAMPLAIASAGFENTLLGEEVYAAPAYLSRKPAQLASLQVQDLFRILIIIGILGGVVAATLGFNVGDLFLR</sequence>
<name>A0A8T7LSD8_9CHLR</name>
<evidence type="ECO:0000259" key="2">
    <source>
        <dbReference type="Pfam" id="PF20539"/>
    </source>
</evidence>
<dbReference type="EMBL" id="CP128399">
    <property type="protein sequence ID" value="WJW66810.1"/>
    <property type="molecule type" value="Genomic_DNA"/>
</dbReference>
<keyword evidence="6" id="KW-1185">Reference proteome</keyword>
<evidence type="ECO:0000256" key="1">
    <source>
        <dbReference type="SAM" id="Phobius"/>
    </source>
</evidence>
<dbReference type="InterPro" id="IPR046642">
    <property type="entry name" value="DUF6754"/>
</dbReference>
<feature type="transmembrane region" description="Helical" evidence="1">
    <location>
        <begin position="6"/>
        <end position="27"/>
    </location>
</feature>
<proteinExistence type="predicted"/>
<reference evidence="4" key="2">
    <citation type="journal article" date="2024" name="Nature">
        <title>Anoxygenic phototroph of the Chloroflexota uses a type I reaction centre.</title>
        <authorList>
            <person name="Tsuji J.M."/>
            <person name="Shaw N.A."/>
            <person name="Nagashima S."/>
            <person name="Venkiteswaran J.J."/>
            <person name="Schiff S.L."/>
            <person name="Watanabe T."/>
            <person name="Fukui M."/>
            <person name="Hanada S."/>
            <person name="Tank M."/>
            <person name="Neufeld J.D."/>
        </authorList>
    </citation>
    <scope>NUCLEOTIDE SEQUENCE</scope>
    <source>
        <strain evidence="4">L227-S17</strain>
    </source>
</reference>
<dbReference type="AlphaFoldDB" id="A0A8T7LSD8"/>
<evidence type="ECO:0000313" key="4">
    <source>
        <dbReference type="EMBL" id="WJW66810.1"/>
    </source>
</evidence>
<feature type="domain" description="DUF6754" evidence="2">
    <location>
        <begin position="11"/>
        <end position="256"/>
    </location>
</feature>
<dbReference type="Proteomes" id="UP000521676">
    <property type="component" value="Unassembled WGS sequence"/>
</dbReference>
<feature type="transmembrane region" description="Helical" evidence="1">
    <location>
        <begin position="235"/>
        <end position="255"/>
    </location>
</feature>
<accession>A0A8T7LSD8</accession>
<protein>
    <recommendedName>
        <fullName evidence="2">DUF6754 domain-containing protein</fullName>
    </recommendedName>
</protein>
<organism evidence="3 5">
    <name type="scientific">Candidatus Chlorohelix allophototropha</name>
    <dbReference type="NCBI Taxonomy" id="3003348"/>
    <lineage>
        <taxon>Bacteria</taxon>
        <taxon>Bacillati</taxon>
        <taxon>Chloroflexota</taxon>
        <taxon>Chloroflexia</taxon>
        <taxon>Candidatus Chloroheliales</taxon>
        <taxon>Candidatus Chloroheliaceae</taxon>
        <taxon>Candidatus Chlorohelix</taxon>
    </lineage>
</organism>
<evidence type="ECO:0000313" key="5">
    <source>
        <dbReference type="Proteomes" id="UP000521676"/>
    </source>
</evidence>
<dbReference type="Proteomes" id="UP001431572">
    <property type="component" value="Chromosome 1"/>
</dbReference>